<dbReference type="EMBL" id="MK450426">
    <property type="protein sequence ID" value="QAX94031.1"/>
    <property type="molecule type" value="Genomic_DNA"/>
</dbReference>
<name>A0A411B121_9CAUD</name>
<proteinExistence type="predicted"/>
<accession>A0A411B121</accession>
<organism evidence="1 2">
    <name type="scientific">Streptomyces phage Euratis</name>
    <dbReference type="NCBI Taxonomy" id="2510569"/>
    <lineage>
        <taxon>Viruses</taxon>
        <taxon>Duplodnaviria</taxon>
        <taxon>Heunggongvirae</taxon>
        <taxon>Uroviricota</taxon>
        <taxon>Caudoviricetes</taxon>
        <taxon>Colingsworthviridae</taxon>
        <taxon>Vashvirus</taxon>
        <taxon>Vashvirus euratis</taxon>
    </lineage>
</organism>
<dbReference type="Proteomes" id="UP000290796">
    <property type="component" value="Segment"/>
</dbReference>
<reference evidence="1 2" key="1">
    <citation type="submission" date="2019-01" db="EMBL/GenBank/DDBJ databases">
        <authorList>
            <person name="Russe A."/>
            <person name="Sprabary S.L."/>
            <person name="Nayek S."/>
            <person name="Klug H.M."/>
            <person name="Layton S.R."/>
            <person name="Kim T."/>
            <person name="Hughes L.E."/>
            <person name="Garlena R.A."/>
            <person name="Russell D.A."/>
            <person name="Pope W.H."/>
            <person name="Jacobs-Sera D."/>
            <person name="Hatfull G.F."/>
        </authorList>
    </citation>
    <scope>NUCLEOTIDE SEQUENCE [LARGE SCALE GENOMIC DNA]</scope>
</reference>
<sequence length="39" mass="4438">MFVEHDGPDLISPRRQESVTFTGCLRLPVRGRTLAVNRL</sequence>
<protein>
    <submittedName>
        <fullName evidence="1">Uncharacterized protein</fullName>
    </submittedName>
</protein>
<evidence type="ECO:0000313" key="1">
    <source>
        <dbReference type="EMBL" id="QAX94031.1"/>
    </source>
</evidence>
<keyword evidence="2" id="KW-1185">Reference proteome</keyword>
<gene>
    <name evidence="1" type="primary">36</name>
    <name evidence="1" type="ORF">SEA_EURATIS_36</name>
</gene>
<evidence type="ECO:0000313" key="2">
    <source>
        <dbReference type="Proteomes" id="UP000290796"/>
    </source>
</evidence>